<gene>
    <name evidence="1" type="ORF">LENED_003505</name>
</gene>
<proteinExistence type="predicted"/>
<dbReference type="EMBL" id="BDGU01000078">
    <property type="protein sequence ID" value="GAW01883.1"/>
    <property type="molecule type" value="Genomic_DNA"/>
</dbReference>
<keyword evidence="2" id="KW-1185">Reference proteome</keyword>
<evidence type="ECO:0000313" key="2">
    <source>
        <dbReference type="Proteomes" id="UP000188533"/>
    </source>
</evidence>
<protein>
    <submittedName>
        <fullName evidence="1">Mrna export</fullName>
    </submittedName>
</protein>
<sequence>MFGFSRVALSTRFFIFSRTPQFHYPNHGRRICTTPSRRASEPSSPSPAELYSRLSNTTLAKKLQDAPEAMQAIRDFMVILQNEGLDFSSGKPPSTMQLMKLGMKKEVRDGMIKLTTEAQKAGIDLTNKDMIAELMAAMKR</sequence>
<dbReference type="OrthoDB" id="10008801at2759"/>
<accession>A0A1Q3E3S7</accession>
<dbReference type="STRING" id="5353.A0A1Q3E3S7"/>
<dbReference type="Proteomes" id="UP000188533">
    <property type="component" value="Unassembled WGS sequence"/>
</dbReference>
<name>A0A1Q3E3S7_LENED</name>
<evidence type="ECO:0000313" key="1">
    <source>
        <dbReference type="EMBL" id="GAW01883.1"/>
    </source>
</evidence>
<dbReference type="AlphaFoldDB" id="A0A1Q3E3S7"/>
<comment type="caution">
    <text evidence="1">The sequence shown here is derived from an EMBL/GenBank/DDBJ whole genome shotgun (WGS) entry which is preliminary data.</text>
</comment>
<reference evidence="1 2" key="2">
    <citation type="submission" date="2017-02" db="EMBL/GenBank/DDBJ databases">
        <title>A genome survey and senescence transcriptome analysis in Lentinula edodes.</title>
        <authorList>
            <person name="Sakamoto Y."/>
            <person name="Nakade K."/>
            <person name="Sato S."/>
            <person name="Yoshida Y."/>
            <person name="Miyazaki K."/>
            <person name="Natsume S."/>
            <person name="Konno N."/>
        </authorList>
    </citation>
    <scope>NUCLEOTIDE SEQUENCE [LARGE SCALE GENOMIC DNA]</scope>
    <source>
        <strain evidence="1 2">NBRC 111202</strain>
    </source>
</reference>
<organism evidence="1 2">
    <name type="scientific">Lentinula edodes</name>
    <name type="common">Shiitake mushroom</name>
    <name type="synonym">Lentinus edodes</name>
    <dbReference type="NCBI Taxonomy" id="5353"/>
    <lineage>
        <taxon>Eukaryota</taxon>
        <taxon>Fungi</taxon>
        <taxon>Dikarya</taxon>
        <taxon>Basidiomycota</taxon>
        <taxon>Agaricomycotina</taxon>
        <taxon>Agaricomycetes</taxon>
        <taxon>Agaricomycetidae</taxon>
        <taxon>Agaricales</taxon>
        <taxon>Marasmiineae</taxon>
        <taxon>Omphalotaceae</taxon>
        <taxon>Lentinula</taxon>
    </lineage>
</organism>
<reference evidence="1 2" key="1">
    <citation type="submission" date="2016-08" db="EMBL/GenBank/DDBJ databases">
        <authorList>
            <consortium name="Lentinula edodes genome sequencing consortium"/>
            <person name="Sakamoto Y."/>
            <person name="Nakade K."/>
            <person name="Sato S."/>
            <person name="Yoshida Y."/>
            <person name="Miyazaki K."/>
            <person name="Natsume S."/>
            <person name="Konno N."/>
        </authorList>
    </citation>
    <scope>NUCLEOTIDE SEQUENCE [LARGE SCALE GENOMIC DNA]</scope>
    <source>
        <strain evidence="1 2">NBRC 111202</strain>
    </source>
</reference>